<dbReference type="Gene3D" id="2.60.120.260">
    <property type="entry name" value="Galactose-binding domain-like"/>
    <property type="match status" value="1"/>
</dbReference>
<dbReference type="InterPro" id="IPR008979">
    <property type="entry name" value="Galactose-bd-like_sf"/>
</dbReference>
<dbReference type="EMBL" id="JAGKSB010000002">
    <property type="protein sequence ID" value="MBP3942389.1"/>
    <property type="molecule type" value="Genomic_DNA"/>
</dbReference>
<keyword evidence="2" id="KW-0732">Signal</keyword>
<dbReference type="RefSeq" id="WP_353545872.1">
    <property type="nucleotide sequence ID" value="NZ_JAGKSB010000002.1"/>
</dbReference>
<reference evidence="4" key="1">
    <citation type="submission" date="2021-03" db="EMBL/GenBank/DDBJ databases">
        <authorList>
            <person name="Lu T."/>
            <person name="Wang Q."/>
            <person name="Han X."/>
        </authorList>
    </citation>
    <scope>NUCLEOTIDE SEQUENCE</scope>
    <source>
        <strain evidence="4">WQ 2009</strain>
    </source>
</reference>
<feature type="signal peptide" evidence="2">
    <location>
        <begin position="1"/>
        <end position="20"/>
    </location>
</feature>
<dbReference type="SUPFAM" id="SSF53474">
    <property type="entry name" value="alpha/beta-Hydrolases"/>
    <property type="match status" value="1"/>
</dbReference>
<dbReference type="NCBIfam" id="TIGR00976">
    <property type="entry name" value="CocE_NonD"/>
    <property type="match status" value="1"/>
</dbReference>
<accession>A0A8T4H6C0</accession>
<gene>
    <name evidence="4" type="ORF">J5U18_02230</name>
</gene>
<protein>
    <submittedName>
        <fullName evidence="4">CocE/NonD family hydrolase</fullName>
    </submittedName>
</protein>
<dbReference type="InterPro" id="IPR005674">
    <property type="entry name" value="CocE/Ser_esterase"/>
</dbReference>
<evidence type="ECO:0000313" key="4">
    <source>
        <dbReference type="EMBL" id="MBP3942389.1"/>
    </source>
</evidence>
<evidence type="ECO:0000256" key="2">
    <source>
        <dbReference type="SAM" id="SignalP"/>
    </source>
</evidence>
<sequence length="622" mass="70916">MQKILLLFLSLSAYCSIAMAHGPSKDDSLFVERNYSKEERYLTMRDGTKLFTTIYAPKDKLSNYPIMLIRTPYSVAPYGATKLKVPLGPNMDFVREGFIFVHQDVRGKYMSEGNFIANRPVVTKGKKSDESTDTYDTIDWLVKNVKSNKRVGIWGISSPGMYASLSLINSHPNLKAVSPQAPVTDWFKGDDRHHNGALMLMGTFSFLSSFGKPRDSIGTKHPGGFGNYNTLDSYNFYLKAGALKNLNTKYLGNKSTLWNEMMAHPNYDSYWEDRNFLPKIKAVKPAVLVVGGWFDQEDLYGPLKTYAHLAGLPKQKAANVHLVMGPWYHGSWTRGLGDSLHMVKFVEPTSKQFREQMELPFFKKHLKQDTSATLPAAKVFFTGENKWASFKQWPPAQTQERALFLTKGNKLSFQQSSNSALPSSDFDAYISDPQKPVPYTNEKTVMRGYKYMYEDQSFAAKRPDVLIYETEVLTEDIRMAGNLKANLFVSTTGTDADFIVKVIDVFPYESKSQMSDYQMLVRGEVMRAKFRDSFSEPKALVPNEVTEVRFDMQDAAHVFKKGHKIMVQIQSTWFPLVDRNPQQFLAINDAEDTDFLKQEHRIYFNATYPSHIKLPIIENNEN</sequence>
<dbReference type="Gene3D" id="3.40.50.1820">
    <property type="entry name" value="alpha/beta hydrolase"/>
    <property type="match status" value="1"/>
</dbReference>
<dbReference type="SUPFAM" id="SSF49785">
    <property type="entry name" value="Galactose-binding domain-like"/>
    <property type="match status" value="1"/>
</dbReference>
<keyword evidence="5" id="KW-1185">Reference proteome</keyword>
<dbReference type="Gene3D" id="1.10.3020.10">
    <property type="entry name" value="alpha-amino acid ester hydrolase ( Helical cap domain)"/>
    <property type="match status" value="1"/>
</dbReference>
<proteinExistence type="predicted"/>
<dbReference type="GO" id="GO:0008239">
    <property type="term" value="F:dipeptidyl-peptidase activity"/>
    <property type="evidence" value="ECO:0007669"/>
    <property type="project" value="InterPro"/>
</dbReference>
<feature type="chain" id="PRO_5035846893" evidence="2">
    <location>
        <begin position="21"/>
        <end position="622"/>
    </location>
</feature>
<evidence type="ECO:0000256" key="1">
    <source>
        <dbReference type="ARBA" id="ARBA00022801"/>
    </source>
</evidence>
<feature type="domain" description="Xaa-Pro dipeptidyl-peptidase C-terminal" evidence="3">
    <location>
        <begin position="359"/>
        <end position="613"/>
    </location>
</feature>
<dbReference type="Pfam" id="PF02129">
    <property type="entry name" value="Peptidase_S15"/>
    <property type="match status" value="1"/>
</dbReference>
<dbReference type="SMART" id="SM00939">
    <property type="entry name" value="PepX_C"/>
    <property type="match status" value="1"/>
</dbReference>
<comment type="caution">
    <text evidence="4">The sequence shown here is derived from an EMBL/GenBank/DDBJ whole genome shotgun (WGS) entry which is preliminary data.</text>
</comment>
<evidence type="ECO:0000313" key="5">
    <source>
        <dbReference type="Proteomes" id="UP000679691"/>
    </source>
</evidence>
<name>A0A8T4H6C0_9SPHI</name>
<dbReference type="InterPro" id="IPR000383">
    <property type="entry name" value="Xaa-Pro-like_dom"/>
</dbReference>
<dbReference type="InterPro" id="IPR029058">
    <property type="entry name" value="AB_hydrolase_fold"/>
</dbReference>
<dbReference type="AlphaFoldDB" id="A0A8T4H6C0"/>
<dbReference type="Proteomes" id="UP000679691">
    <property type="component" value="Unassembled WGS sequence"/>
</dbReference>
<organism evidence="4 5">
    <name type="scientific">Rhinopithecimicrobium faecis</name>
    <dbReference type="NCBI Taxonomy" id="2820698"/>
    <lineage>
        <taxon>Bacteria</taxon>
        <taxon>Pseudomonadati</taxon>
        <taxon>Bacteroidota</taxon>
        <taxon>Sphingobacteriia</taxon>
        <taxon>Sphingobacteriales</taxon>
        <taxon>Sphingobacteriaceae</taxon>
        <taxon>Rhinopithecimicrobium</taxon>
    </lineage>
</organism>
<dbReference type="InterPro" id="IPR013736">
    <property type="entry name" value="Xaa-Pro_dipept_C"/>
</dbReference>
<dbReference type="Pfam" id="PF08530">
    <property type="entry name" value="PepX_C"/>
    <property type="match status" value="1"/>
</dbReference>
<evidence type="ECO:0000259" key="3">
    <source>
        <dbReference type="SMART" id="SM00939"/>
    </source>
</evidence>
<keyword evidence="1 4" id="KW-0378">Hydrolase</keyword>